<evidence type="ECO:0000313" key="2">
    <source>
        <dbReference type="Proteomes" id="UP000291424"/>
    </source>
</evidence>
<evidence type="ECO:0000313" key="1">
    <source>
        <dbReference type="EMBL" id="TCB94256.1"/>
    </source>
</evidence>
<accession>A0A4R0GBP6</accession>
<proteinExistence type="predicted"/>
<dbReference type="EMBL" id="SJOO01000002">
    <property type="protein sequence ID" value="TCB94256.1"/>
    <property type="molecule type" value="Genomic_DNA"/>
</dbReference>
<sequence>MNCSYPFPCKRAIAQDHSGEVITKKNDTNHSVRRWQDEKGKSVTGDGAKVIGLTLWCKCLV</sequence>
<protein>
    <submittedName>
        <fullName evidence="1">Uncharacterized protein</fullName>
    </submittedName>
</protein>
<comment type="caution">
    <text evidence="1">The sequence shown here is derived from an EMBL/GenBank/DDBJ whole genome shotgun (WGS) entry which is preliminary data.</text>
</comment>
<gene>
    <name evidence="1" type="ORF">E0L20_05825</name>
</gene>
<reference evidence="1 2" key="1">
    <citation type="submission" date="2019-02" db="EMBL/GenBank/DDBJ databases">
        <title>The draft genome of Enterobacter spp. strains.</title>
        <authorList>
            <person name="Wang C."/>
            <person name="Feng Y."/>
            <person name="Zong Z."/>
        </authorList>
    </citation>
    <scope>NUCLEOTIDE SEQUENCE [LARGE SCALE GENOMIC DNA]</scope>
    <source>
        <strain evidence="1 2">WCHEW120002</strain>
    </source>
</reference>
<dbReference type="Proteomes" id="UP000291424">
    <property type="component" value="Unassembled WGS sequence"/>
</dbReference>
<organism evidence="1 2">
    <name type="scientific">Enterobacter wuhouensis</name>
    <dbReference type="NCBI Taxonomy" id="2529381"/>
    <lineage>
        <taxon>Bacteria</taxon>
        <taxon>Pseudomonadati</taxon>
        <taxon>Pseudomonadota</taxon>
        <taxon>Gammaproteobacteria</taxon>
        <taxon>Enterobacterales</taxon>
        <taxon>Enterobacteriaceae</taxon>
        <taxon>Enterobacter</taxon>
    </lineage>
</organism>
<dbReference type="AlphaFoldDB" id="A0A4R0GBP6"/>
<name>A0A4R0GBP6_9ENTR</name>